<comment type="caution">
    <text evidence="2">The sequence shown here is derived from an EMBL/GenBank/DDBJ whole genome shotgun (WGS) entry which is preliminary data.</text>
</comment>
<name>A0A3M9MI66_9MICO</name>
<evidence type="ECO:0000313" key="2">
    <source>
        <dbReference type="EMBL" id="RNI24847.1"/>
    </source>
</evidence>
<accession>A0A3M9MI66</accession>
<feature type="region of interest" description="Disordered" evidence="1">
    <location>
        <begin position="302"/>
        <end position="332"/>
    </location>
</feature>
<dbReference type="EMBL" id="RJJQ01000002">
    <property type="protein sequence ID" value="RNI24847.1"/>
    <property type="molecule type" value="Genomic_DNA"/>
</dbReference>
<feature type="compositionally biased region" description="Pro residues" evidence="1">
    <location>
        <begin position="522"/>
        <end position="537"/>
    </location>
</feature>
<dbReference type="Proteomes" id="UP000271678">
    <property type="component" value="Unassembled WGS sequence"/>
</dbReference>
<reference evidence="2 3" key="1">
    <citation type="submission" date="2018-11" db="EMBL/GenBank/DDBJ databases">
        <title>Draft genome of Simplicispira Flexivirga sp. BO-16.</title>
        <authorList>
            <person name="Im W.T."/>
        </authorList>
    </citation>
    <scope>NUCLEOTIDE SEQUENCE [LARGE SCALE GENOMIC DNA]</scope>
    <source>
        <strain evidence="2 3">BO-16</strain>
    </source>
</reference>
<feature type="region of interest" description="Disordered" evidence="1">
    <location>
        <begin position="472"/>
        <end position="537"/>
    </location>
</feature>
<protein>
    <submittedName>
        <fullName evidence="2">Uncharacterized protein</fullName>
    </submittedName>
</protein>
<dbReference type="AlphaFoldDB" id="A0A3M9MI66"/>
<evidence type="ECO:0000313" key="3">
    <source>
        <dbReference type="Proteomes" id="UP000271678"/>
    </source>
</evidence>
<sequence>MTITQTTRAAAAALVANSLRSGEWFDLPLPGEIPGPPLLDGLPHGVHIGDGDVSFGPIRGQRDEMTIQGPSGFINVCAQDGRHWIELVGRTHHELGLHEPWAVRTDLHGAADRLGMPAADLAPLLQRAGTALLRARAELDGALSPNRPKQRETNMAEQNIDAAPSYRDTLRMNPTEALKMGVEGTDRTADNERLRCALNVITQYDAADERAFAAARGSGSLLDPSVPEPQAARLLVLHGGNVSAAANDPGFERLVAAYEGLLPGHEIVNDEDGLREEYVDPLAVPGNKEWLAERVAELRHDLGAPSTVEKPVDPVAPEPGPDHQDLYHTSGAGQGVSVDAAAAEQAKIDAQDVAAATFNPEAMDAVADGRLVVMEPSYGGALENSDVVVTGAATGHGDVLVRVDADHQVHADLHLAGRRVLDANPAQVADTLQVDQETARQTVLAAAHQLQRGQIAYEARGDVDAAVATFDQQRGQQARESLRWGSGPTSQGDLQDAARHFPSDLAEARAISGRRPGRRPDAPPPAPGRSGPQPPPF</sequence>
<organism evidence="2 3">
    <name type="scientific">Flexivirga caeni</name>
    <dbReference type="NCBI Taxonomy" id="2294115"/>
    <lineage>
        <taxon>Bacteria</taxon>
        <taxon>Bacillati</taxon>
        <taxon>Actinomycetota</taxon>
        <taxon>Actinomycetes</taxon>
        <taxon>Micrococcales</taxon>
        <taxon>Dermacoccaceae</taxon>
        <taxon>Flexivirga</taxon>
    </lineage>
</organism>
<gene>
    <name evidence="2" type="ORF">EFY87_03935</name>
</gene>
<evidence type="ECO:0000256" key="1">
    <source>
        <dbReference type="SAM" id="MobiDB-lite"/>
    </source>
</evidence>
<dbReference type="RefSeq" id="WP_123270137.1">
    <property type="nucleotide sequence ID" value="NZ_RJJQ01000002.1"/>
</dbReference>
<keyword evidence="3" id="KW-1185">Reference proteome</keyword>
<proteinExistence type="predicted"/>